<keyword evidence="10" id="KW-0393">Immunoglobulin domain</keyword>
<evidence type="ECO:0000256" key="3">
    <source>
        <dbReference type="ARBA" id="ARBA00022729"/>
    </source>
</evidence>
<evidence type="ECO:0000256" key="6">
    <source>
        <dbReference type="ARBA" id="ARBA00022989"/>
    </source>
</evidence>
<dbReference type="InterPro" id="IPR013783">
    <property type="entry name" value="Ig-like_fold"/>
</dbReference>
<dbReference type="PANTHER" id="PTHR13771:SF9">
    <property type="entry name" value="INTERCELLULAR ADHESION MOLECULE 5"/>
    <property type="match status" value="1"/>
</dbReference>
<dbReference type="AlphaFoldDB" id="A0A8J6FJI0"/>
<protein>
    <recommendedName>
        <fullName evidence="13">Ig-like domain-containing protein</fullName>
    </recommendedName>
</protein>
<dbReference type="InterPro" id="IPR003987">
    <property type="entry name" value="ICAM_VCAM_N"/>
</dbReference>
<dbReference type="InterPro" id="IPR007110">
    <property type="entry name" value="Ig-like_dom"/>
</dbReference>
<feature type="transmembrane region" description="Helical" evidence="11">
    <location>
        <begin position="568"/>
        <end position="592"/>
    </location>
</feature>
<name>A0A8J6FJI0_ELECQ</name>
<evidence type="ECO:0000256" key="5">
    <source>
        <dbReference type="ARBA" id="ARBA00022889"/>
    </source>
</evidence>
<keyword evidence="6 11" id="KW-1133">Transmembrane helix</keyword>
<evidence type="ECO:0000259" key="13">
    <source>
        <dbReference type="PROSITE" id="PS50835"/>
    </source>
</evidence>
<evidence type="ECO:0000313" key="15">
    <source>
        <dbReference type="Proteomes" id="UP000770717"/>
    </source>
</evidence>
<dbReference type="SMART" id="SM00409">
    <property type="entry name" value="IG"/>
    <property type="match status" value="3"/>
</dbReference>
<proteinExistence type="predicted"/>
<dbReference type="GO" id="GO:0016020">
    <property type="term" value="C:membrane"/>
    <property type="evidence" value="ECO:0007669"/>
    <property type="project" value="UniProtKB-SubCell"/>
</dbReference>
<keyword evidence="5" id="KW-0130">Cell adhesion</keyword>
<keyword evidence="8" id="KW-1015">Disulfide bond</keyword>
<feature type="domain" description="Ig-like" evidence="13">
    <location>
        <begin position="400"/>
        <end position="472"/>
    </location>
</feature>
<dbReference type="SUPFAM" id="SSF48726">
    <property type="entry name" value="Immunoglobulin"/>
    <property type="match status" value="4"/>
</dbReference>
<sequence length="629" mass="69662">MKTCQILLALFPVILVYQVRSQEVVEFKALHSEIFVPLGEVVWLNCSTPDTNLTTYESRLRKNITLVGPSWVAAQVIVDDWHNSTSFCLFHKDGKELVSPTLVMAYALPSKVIVDLPTELEEEKEYKVNCTVYDVAPSEYLTINITRGGDVIDSKSCKGPHVVGKRTVHHFYTFNASRSDHHMNFSCEAILQLGSATYTSKSSEIHVTTYSMSEDPVIMVDKWIENGTSFTAECTVANGFPPENILLNMLLEDTRVHVTPVLTSEGTVKGTFQLNATYSRLGANVIICQSELFTLSKDALMNVTIYELPTVTFTLSKNIVDLEENVTATCDITSKHPEDYRLFISVGGKEELRVQDSTVTHTVTASRRTPSLPITCTAEIIGNSSIFRSSEQILEVQYPPEFTESLCPSSVILVEGETFSCQADGNPQPIVECSADGRDINGTVTVTRDMSETYNCRASNKKGNITKSVSVTVEYKPVISMLTVSVNTTIKTGDPLNITCKSDGLPAPAYSWHIPNNAKVMYSSDRSSIIIHTADWTHHGIYTCVARNRHGEADKEQEVTVLPDELNIGLIVGIAIGAVILVTIISSIWYFLWKRGRRGIYELLRPSHRQCHQNGNIPSEAPADTTTNV</sequence>
<dbReference type="OrthoDB" id="6250964at2759"/>
<dbReference type="GO" id="GO:0005178">
    <property type="term" value="F:integrin binding"/>
    <property type="evidence" value="ECO:0007669"/>
    <property type="project" value="InterPro"/>
</dbReference>
<feature type="chain" id="PRO_5035203648" description="Ig-like domain-containing protein" evidence="12">
    <location>
        <begin position="22"/>
        <end position="629"/>
    </location>
</feature>
<dbReference type="InterPro" id="IPR047012">
    <property type="entry name" value="ICAM_VCAM"/>
</dbReference>
<comment type="caution">
    <text evidence="14">The sequence shown here is derived from an EMBL/GenBank/DDBJ whole genome shotgun (WGS) entry which is preliminary data.</text>
</comment>
<dbReference type="GO" id="GO:0098609">
    <property type="term" value="P:cell-cell adhesion"/>
    <property type="evidence" value="ECO:0007669"/>
    <property type="project" value="InterPro"/>
</dbReference>
<dbReference type="Pfam" id="PF21146">
    <property type="entry name" value="ICAM1_3_5_D2"/>
    <property type="match status" value="1"/>
</dbReference>
<organism evidence="14 15">
    <name type="scientific">Eleutherodactylus coqui</name>
    <name type="common">Puerto Rican coqui</name>
    <dbReference type="NCBI Taxonomy" id="57060"/>
    <lineage>
        <taxon>Eukaryota</taxon>
        <taxon>Metazoa</taxon>
        <taxon>Chordata</taxon>
        <taxon>Craniata</taxon>
        <taxon>Vertebrata</taxon>
        <taxon>Euteleostomi</taxon>
        <taxon>Amphibia</taxon>
        <taxon>Batrachia</taxon>
        <taxon>Anura</taxon>
        <taxon>Neobatrachia</taxon>
        <taxon>Hyloidea</taxon>
        <taxon>Eleutherodactylidae</taxon>
        <taxon>Eleutherodactylinae</taxon>
        <taxon>Eleutherodactylus</taxon>
        <taxon>Eleutherodactylus</taxon>
    </lineage>
</organism>
<evidence type="ECO:0000313" key="14">
    <source>
        <dbReference type="EMBL" id="KAG9488491.1"/>
    </source>
</evidence>
<evidence type="ECO:0000256" key="7">
    <source>
        <dbReference type="ARBA" id="ARBA00023136"/>
    </source>
</evidence>
<keyword evidence="3 12" id="KW-0732">Signal</keyword>
<accession>A0A8J6FJI0</accession>
<dbReference type="Pfam" id="PF13927">
    <property type="entry name" value="Ig_3"/>
    <property type="match status" value="1"/>
</dbReference>
<feature type="domain" description="Ig-like" evidence="13">
    <location>
        <begin position="477"/>
        <end position="560"/>
    </location>
</feature>
<dbReference type="SMART" id="SM00408">
    <property type="entry name" value="IGc2"/>
    <property type="match status" value="1"/>
</dbReference>
<dbReference type="InterPro" id="IPR036179">
    <property type="entry name" value="Ig-like_dom_sf"/>
</dbReference>
<keyword evidence="15" id="KW-1185">Reference proteome</keyword>
<evidence type="ECO:0000256" key="1">
    <source>
        <dbReference type="ARBA" id="ARBA00004479"/>
    </source>
</evidence>
<keyword evidence="2 11" id="KW-0812">Transmembrane</keyword>
<gene>
    <name evidence="14" type="ORF">GDO78_004831</name>
</gene>
<dbReference type="PANTHER" id="PTHR13771">
    <property type="entry name" value="INTERCELLULAR ADHESION MOLECULE"/>
    <property type="match status" value="1"/>
</dbReference>
<reference evidence="14" key="1">
    <citation type="thesis" date="2020" institute="ProQuest LLC" country="789 East Eisenhower Parkway, Ann Arbor, MI, USA">
        <title>Comparative Genomics and Chromosome Evolution.</title>
        <authorList>
            <person name="Mudd A.B."/>
        </authorList>
    </citation>
    <scope>NUCLEOTIDE SEQUENCE</scope>
    <source>
        <strain evidence="14">HN-11 Male</strain>
        <tissue evidence="14">Kidney and liver</tissue>
    </source>
</reference>
<dbReference type="InterPro" id="IPR003599">
    <property type="entry name" value="Ig_sub"/>
</dbReference>
<dbReference type="PROSITE" id="PS50835">
    <property type="entry name" value="IG_LIKE"/>
    <property type="match status" value="2"/>
</dbReference>
<evidence type="ECO:0000256" key="2">
    <source>
        <dbReference type="ARBA" id="ARBA00022692"/>
    </source>
</evidence>
<dbReference type="EMBL" id="WNTK01000002">
    <property type="protein sequence ID" value="KAG9488491.1"/>
    <property type="molecule type" value="Genomic_DNA"/>
</dbReference>
<dbReference type="Gene3D" id="2.60.40.10">
    <property type="entry name" value="Immunoglobulins"/>
    <property type="match status" value="5"/>
</dbReference>
<evidence type="ECO:0000256" key="8">
    <source>
        <dbReference type="ARBA" id="ARBA00023157"/>
    </source>
</evidence>
<evidence type="ECO:0000256" key="9">
    <source>
        <dbReference type="ARBA" id="ARBA00023180"/>
    </source>
</evidence>
<dbReference type="InterPro" id="IPR003598">
    <property type="entry name" value="Ig_sub2"/>
</dbReference>
<evidence type="ECO:0000256" key="12">
    <source>
        <dbReference type="SAM" id="SignalP"/>
    </source>
</evidence>
<dbReference type="Proteomes" id="UP000770717">
    <property type="component" value="Unassembled WGS sequence"/>
</dbReference>
<dbReference type="PRINTS" id="PR01472">
    <property type="entry name" value="ICAMVCAM1"/>
</dbReference>
<keyword evidence="4" id="KW-0677">Repeat</keyword>
<evidence type="ECO:0000256" key="4">
    <source>
        <dbReference type="ARBA" id="ARBA00022737"/>
    </source>
</evidence>
<evidence type="ECO:0000256" key="10">
    <source>
        <dbReference type="ARBA" id="ARBA00023319"/>
    </source>
</evidence>
<keyword evidence="9" id="KW-0325">Glycoprotein</keyword>
<keyword evidence="7 11" id="KW-0472">Membrane</keyword>
<comment type="subcellular location">
    <subcellularLocation>
        <location evidence="1">Membrane</location>
        <topology evidence="1">Single-pass type I membrane protein</topology>
    </subcellularLocation>
</comment>
<feature type="signal peptide" evidence="12">
    <location>
        <begin position="1"/>
        <end position="21"/>
    </location>
</feature>
<dbReference type="InterPro" id="IPR048679">
    <property type="entry name" value="ICAM1_3_5_D2"/>
</dbReference>
<evidence type="ECO:0000256" key="11">
    <source>
        <dbReference type="SAM" id="Phobius"/>
    </source>
</evidence>